<dbReference type="SFLD" id="SFLDS00003">
    <property type="entry name" value="Haloacid_Dehalogenase"/>
    <property type="match status" value="1"/>
</dbReference>
<dbReference type="GO" id="GO:0008967">
    <property type="term" value="F:phosphoglycolate phosphatase activity"/>
    <property type="evidence" value="ECO:0007669"/>
    <property type="project" value="UniProtKB-EC"/>
</dbReference>
<dbReference type="InterPro" id="IPR036412">
    <property type="entry name" value="HAD-like_sf"/>
</dbReference>
<dbReference type="PANTHER" id="PTHR43885:SF1">
    <property type="entry name" value="SUPERFAMILY HYDROLASE, PUTATIVE (AFU_ORTHOLOGUE AFUA_4G13290)-RELATED"/>
    <property type="match status" value="1"/>
</dbReference>
<sequence length="200" mass="22333">MDMIAGVIFDLDGTLIDSALDFEAMRREMQLAPGQPILETLEGMPPAEADWRWEILLQHELDGANRSRPLAGVAELLAELDRRRMPRAIITRNSRAMAEAMLVHLAGGFAPIISRDDGPAKPDPWSILHICEQWRIAPAQAVMVGDFHFDIETGRRAGSRTAYYRQGREQHPSDPPADFSFAAFDEPAFRQFLFGDTGTS</sequence>
<dbReference type="SFLD" id="SFLDG01129">
    <property type="entry name" value="C1.5:_HAD__Beta-PGM__Phosphata"/>
    <property type="match status" value="1"/>
</dbReference>
<dbReference type="PANTHER" id="PTHR43885">
    <property type="entry name" value="HALOACID DEHALOGENASE-LIKE HYDROLASE"/>
    <property type="match status" value="1"/>
</dbReference>
<dbReference type="EMBL" id="CP036433">
    <property type="protein sequence ID" value="QDU97221.1"/>
    <property type="molecule type" value="Genomic_DNA"/>
</dbReference>
<evidence type="ECO:0000313" key="1">
    <source>
        <dbReference type="EMBL" id="QDU97221.1"/>
    </source>
</evidence>
<dbReference type="Proteomes" id="UP000317648">
    <property type="component" value="Chromosome"/>
</dbReference>
<gene>
    <name evidence="1" type="primary">gph</name>
    <name evidence="1" type="ORF">Pla8534_50660</name>
</gene>
<dbReference type="Gene3D" id="3.40.50.1000">
    <property type="entry name" value="HAD superfamily/HAD-like"/>
    <property type="match status" value="1"/>
</dbReference>
<accession>A0A518DZI0</accession>
<proteinExistence type="predicted"/>
<dbReference type="InterPro" id="IPR023214">
    <property type="entry name" value="HAD_sf"/>
</dbReference>
<dbReference type="InterPro" id="IPR006439">
    <property type="entry name" value="HAD-SF_hydro_IA"/>
</dbReference>
<dbReference type="Gene3D" id="1.10.260.80">
    <property type="match status" value="1"/>
</dbReference>
<dbReference type="AlphaFoldDB" id="A0A518DZI0"/>
<organism evidence="1 2">
    <name type="scientific">Lignipirellula cremea</name>
    <dbReference type="NCBI Taxonomy" id="2528010"/>
    <lineage>
        <taxon>Bacteria</taxon>
        <taxon>Pseudomonadati</taxon>
        <taxon>Planctomycetota</taxon>
        <taxon>Planctomycetia</taxon>
        <taxon>Pirellulales</taxon>
        <taxon>Pirellulaceae</taxon>
        <taxon>Lignipirellula</taxon>
    </lineage>
</organism>
<dbReference type="NCBIfam" id="TIGR01509">
    <property type="entry name" value="HAD-SF-IA-v3"/>
    <property type="match status" value="1"/>
</dbReference>
<dbReference type="KEGG" id="lcre:Pla8534_50660"/>
<reference evidence="1 2" key="1">
    <citation type="submission" date="2019-02" db="EMBL/GenBank/DDBJ databases">
        <title>Deep-cultivation of Planctomycetes and their phenomic and genomic characterization uncovers novel biology.</title>
        <authorList>
            <person name="Wiegand S."/>
            <person name="Jogler M."/>
            <person name="Boedeker C."/>
            <person name="Pinto D."/>
            <person name="Vollmers J."/>
            <person name="Rivas-Marin E."/>
            <person name="Kohn T."/>
            <person name="Peeters S.H."/>
            <person name="Heuer A."/>
            <person name="Rast P."/>
            <person name="Oberbeckmann S."/>
            <person name="Bunk B."/>
            <person name="Jeske O."/>
            <person name="Meyerdierks A."/>
            <person name="Storesund J.E."/>
            <person name="Kallscheuer N."/>
            <person name="Luecker S."/>
            <person name="Lage O.M."/>
            <person name="Pohl T."/>
            <person name="Merkel B.J."/>
            <person name="Hornburger P."/>
            <person name="Mueller R.-W."/>
            <person name="Bruemmer F."/>
            <person name="Labrenz M."/>
            <person name="Spormann A.M."/>
            <person name="Op den Camp H."/>
            <person name="Overmann J."/>
            <person name="Amann R."/>
            <person name="Jetten M.S.M."/>
            <person name="Mascher T."/>
            <person name="Medema M.H."/>
            <person name="Devos D.P."/>
            <person name="Kaster A.-K."/>
            <person name="Ovreas L."/>
            <person name="Rohde M."/>
            <person name="Galperin M.Y."/>
            <person name="Jogler C."/>
        </authorList>
    </citation>
    <scope>NUCLEOTIDE SEQUENCE [LARGE SCALE GENOMIC DNA]</scope>
    <source>
        <strain evidence="1 2">Pla85_3_4</strain>
    </source>
</reference>
<dbReference type="RefSeq" id="WP_231756397.1">
    <property type="nucleotide sequence ID" value="NZ_CP036433.1"/>
</dbReference>
<keyword evidence="2" id="KW-1185">Reference proteome</keyword>
<dbReference type="NCBIfam" id="TIGR01549">
    <property type="entry name" value="HAD-SF-IA-v1"/>
    <property type="match status" value="1"/>
</dbReference>
<dbReference type="SUPFAM" id="SSF56784">
    <property type="entry name" value="HAD-like"/>
    <property type="match status" value="1"/>
</dbReference>
<evidence type="ECO:0000313" key="2">
    <source>
        <dbReference type="Proteomes" id="UP000317648"/>
    </source>
</evidence>
<dbReference type="Pfam" id="PF00702">
    <property type="entry name" value="Hydrolase"/>
    <property type="match status" value="1"/>
</dbReference>
<dbReference type="EC" id="3.1.3.18" evidence="1"/>
<protein>
    <submittedName>
        <fullName evidence="1">Phosphoglycolate phosphatase</fullName>
        <ecNumber evidence="1">3.1.3.18</ecNumber>
    </submittedName>
</protein>
<name>A0A518DZI0_9BACT</name>
<keyword evidence="1" id="KW-0378">Hydrolase</keyword>